<evidence type="ECO:0000256" key="1">
    <source>
        <dbReference type="ARBA" id="ARBA00004613"/>
    </source>
</evidence>
<dbReference type="AlphaFoldDB" id="A0AB74UP39"/>
<dbReference type="GO" id="GO:0005975">
    <property type="term" value="P:carbohydrate metabolic process"/>
    <property type="evidence" value="ECO:0007669"/>
    <property type="project" value="InterPro"/>
</dbReference>
<dbReference type="InterPro" id="IPR011330">
    <property type="entry name" value="Glyco_hydro/deAcase_b/a-brl"/>
</dbReference>
<protein>
    <submittedName>
        <fullName evidence="4">Polysaccharide deacetylase family protein</fullName>
    </submittedName>
</protein>
<dbReference type="InterPro" id="IPR002509">
    <property type="entry name" value="NODB_dom"/>
</dbReference>
<dbReference type="SUPFAM" id="SSF88713">
    <property type="entry name" value="Glycoside hydrolase/deacetylase"/>
    <property type="match status" value="1"/>
</dbReference>
<gene>
    <name evidence="4" type="ORF">ACFYG5_18160</name>
</gene>
<sequence length="331" mass="37427">MKKAIASRLLCRSGLRRLLHRTVRWSGVLVLNYHRIGDALDSPFDRGLWSASAEAFAEQIRFCRTELEIIDPADLPRVLAAKRGRYAMITFDDGYRDNYQTALPILRGEGVSATFFVATGFIDAPSLPWWDEIAWMVRGSRREALHLPAWFDAPIAFDEPQREAAVRRLLRKYKEMPERTTAAFLDAVADAAGTGRAGPRAGDALWMDWDMLREMQAAGMTIGGHTVHHPVLSRMSAQGQRDEIQGCARRLAEELGAPMRCFSYPVGNRGAFDQITRDCLREAGVEHAFSYYGGHARYDRWDAYDIPRVAVETELDTDWFRSLATLPQLFA</sequence>
<accession>A0AB74UP39</accession>
<dbReference type="EMBL" id="CP170721">
    <property type="protein sequence ID" value="XIA18453.1"/>
    <property type="molecule type" value="Genomic_DNA"/>
</dbReference>
<keyword evidence="2" id="KW-0732">Signal</keyword>
<organism evidence="4">
    <name type="scientific">Rhodanobacter sp. FW102-FHT14D07</name>
    <dbReference type="NCBI Taxonomy" id="3351462"/>
    <lineage>
        <taxon>Bacteria</taxon>
        <taxon>Pseudomonadati</taxon>
        <taxon>Pseudomonadota</taxon>
        <taxon>Gammaproteobacteria</taxon>
        <taxon>Lysobacterales</taxon>
        <taxon>Rhodanobacteraceae</taxon>
        <taxon>Rhodanobacter</taxon>
    </lineage>
</organism>
<dbReference type="CDD" id="cd10918">
    <property type="entry name" value="CE4_NodB_like_5s_6s"/>
    <property type="match status" value="1"/>
</dbReference>
<feature type="domain" description="NodB homology" evidence="3">
    <location>
        <begin position="85"/>
        <end position="331"/>
    </location>
</feature>
<dbReference type="Gene3D" id="3.20.20.370">
    <property type="entry name" value="Glycoside hydrolase/deacetylase"/>
    <property type="match status" value="1"/>
</dbReference>
<dbReference type="RefSeq" id="WP_395120363.1">
    <property type="nucleotide sequence ID" value="NZ_CP170721.1"/>
</dbReference>
<name>A0AB74UP39_9GAMM</name>
<comment type="subcellular location">
    <subcellularLocation>
        <location evidence="1">Secreted</location>
    </subcellularLocation>
</comment>
<evidence type="ECO:0000313" key="4">
    <source>
        <dbReference type="EMBL" id="XIA18453.1"/>
    </source>
</evidence>
<dbReference type="Pfam" id="PF01522">
    <property type="entry name" value="Polysacc_deac_1"/>
    <property type="match status" value="2"/>
</dbReference>
<evidence type="ECO:0000259" key="3">
    <source>
        <dbReference type="PROSITE" id="PS51677"/>
    </source>
</evidence>
<proteinExistence type="predicted"/>
<evidence type="ECO:0000256" key="2">
    <source>
        <dbReference type="ARBA" id="ARBA00022729"/>
    </source>
</evidence>
<reference evidence="4" key="1">
    <citation type="submission" date="2024-10" db="EMBL/GenBank/DDBJ databases">
        <authorList>
            <person name="Lesea H.P."/>
            <person name="Kuehl J.V."/>
            <person name="Chandonia J.-M."/>
        </authorList>
    </citation>
    <scope>NUCLEOTIDE SEQUENCE</scope>
    <source>
        <strain evidence="4">FW102-FHT14D07</strain>
    </source>
</reference>
<dbReference type="InterPro" id="IPR051398">
    <property type="entry name" value="Polysacch_Deacetylase"/>
</dbReference>
<dbReference type="PANTHER" id="PTHR34216:SF3">
    <property type="entry name" value="POLY-BETA-1,6-N-ACETYL-D-GLUCOSAMINE N-DEACETYLASE"/>
    <property type="match status" value="1"/>
</dbReference>
<dbReference type="GO" id="GO:0005576">
    <property type="term" value="C:extracellular region"/>
    <property type="evidence" value="ECO:0007669"/>
    <property type="project" value="UniProtKB-SubCell"/>
</dbReference>
<dbReference type="GO" id="GO:0016810">
    <property type="term" value="F:hydrolase activity, acting on carbon-nitrogen (but not peptide) bonds"/>
    <property type="evidence" value="ECO:0007669"/>
    <property type="project" value="InterPro"/>
</dbReference>
<dbReference type="PROSITE" id="PS51677">
    <property type="entry name" value="NODB"/>
    <property type="match status" value="1"/>
</dbReference>
<dbReference type="PANTHER" id="PTHR34216">
    <property type="match status" value="1"/>
</dbReference>